<organism evidence="1 2">
    <name type="scientific">Bacteroides fragilis str. 2-F-2 #4</name>
    <dbReference type="NCBI Taxonomy" id="1339280"/>
    <lineage>
        <taxon>Bacteria</taxon>
        <taxon>Pseudomonadati</taxon>
        <taxon>Bacteroidota</taxon>
        <taxon>Bacteroidia</taxon>
        <taxon>Bacteroidales</taxon>
        <taxon>Bacteroidaceae</taxon>
        <taxon>Bacteroides</taxon>
    </lineage>
</organism>
<evidence type="ECO:0000313" key="2">
    <source>
        <dbReference type="Proteomes" id="UP000022272"/>
    </source>
</evidence>
<dbReference type="Proteomes" id="UP000022272">
    <property type="component" value="Unassembled WGS sequence"/>
</dbReference>
<dbReference type="EMBL" id="JGDM01000056">
    <property type="protein sequence ID" value="EXZ44596.1"/>
    <property type="molecule type" value="Genomic_DNA"/>
</dbReference>
<reference evidence="1 2" key="1">
    <citation type="submission" date="2014-02" db="EMBL/GenBank/DDBJ databases">
        <authorList>
            <person name="Sears C."/>
            <person name="Carroll K."/>
            <person name="Sack B.R."/>
            <person name="Qadri F."/>
            <person name="Myers L.L."/>
            <person name="Chung G.-T."/>
            <person name="Escheverria P."/>
            <person name="Fraser C.M."/>
            <person name="Sadzewicz L."/>
            <person name="Shefchek K.A."/>
            <person name="Tallon L."/>
            <person name="Das S.P."/>
            <person name="Daugherty S."/>
            <person name="Mongodin E.F."/>
        </authorList>
    </citation>
    <scope>NUCLEOTIDE SEQUENCE [LARGE SCALE GENOMIC DNA]</scope>
    <source>
        <strain evidence="1 2">2-F-2 #4</strain>
    </source>
</reference>
<dbReference type="RefSeq" id="WP_032533291.1">
    <property type="nucleotide sequence ID" value="NZ_JGDM01000056.1"/>
</dbReference>
<comment type="caution">
    <text evidence="1">The sequence shown here is derived from an EMBL/GenBank/DDBJ whole genome shotgun (WGS) entry which is preliminary data.</text>
</comment>
<proteinExistence type="predicted"/>
<sequence>MDDRLYPVCELTAEQKKAFNKLKKAYKECEKAGIYFANNYGNLMAFDSKLVVGYGDDSISPGGEYEVRLTYGCPADSIKVANEWADDTHTLGLTKKGMKLYLQEEEE</sequence>
<gene>
    <name evidence="1" type="ORF">M076_2231</name>
</gene>
<evidence type="ECO:0000313" key="1">
    <source>
        <dbReference type="EMBL" id="EXZ44596.1"/>
    </source>
</evidence>
<dbReference type="AlphaFoldDB" id="A0A016BVK1"/>
<name>A0A016BVK1_BACFG</name>
<protein>
    <submittedName>
        <fullName evidence="1">Uncharacterized protein</fullName>
    </submittedName>
</protein>
<accession>A0A016BVK1</accession>
<dbReference type="PATRIC" id="fig|1339280.3.peg.2140"/>